<proteinExistence type="predicted"/>
<sequence length="72" mass="8250">EEDFFNITVVPVSHEKDQQKLDICETQSNATVEENNSISVTQKSYSQAVTGSVSYARANDWEDIVRDRKREL</sequence>
<gene>
    <name evidence="1" type="ORF">GMARGA_LOCUS4909</name>
</gene>
<evidence type="ECO:0000313" key="2">
    <source>
        <dbReference type="Proteomes" id="UP000789901"/>
    </source>
</evidence>
<protein>
    <submittedName>
        <fullName evidence="1">35959_t:CDS:1</fullName>
    </submittedName>
</protein>
<name>A0ABN7UEH3_GIGMA</name>
<keyword evidence="2" id="KW-1185">Reference proteome</keyword>
<evidence type="ECO:0000313" key="1">
    <source>
        <dbReference type="EMBL" id="CAG8558663.1"/>
    </source>
</evidence>
<dbReference type="Proteomes" id="UP000789901">
    <property type="component" value="Unassembled WGS sequence"/>
</dbReference>
<accession>A0ABN7UEH3</accession>
<reference evidence="1 2" key="1">
    <citation type="submission" date="2021-06" db="EMBL/GenBank/DDBJ databases">
        <authorList>
            <person name="Kallberg Y."/>
            <person name="Tangrot J."/>
            <person name="Rosling A."/>
        </authorList>
    </citation>
    <scope>NUCLEOTIDE SEQUENCE [LARGE SCALE GENOMIC DNA]</scope>
    <source>
        <strain evidence="1 2">120-4 pot B 10/14</strain>
    </source>
</reference>
<organism evidence="1 2">
    <name type="scientific">Gigaspora margarita</name>
    <dbReference type="NCBI Taxonomy" id="4874"/>
    <lineage>
        <taxon>Eukaryota</taxon>
        <taxon>Fungi</taxon>
        <taxon>Fungi incertae sedis</taxon>
        <taxon>Mucoromycota</taxon>
        <taxon>Glomeromycotina</taxon>
        <taxon>Glomeromycetes</taxon>
        <taxon>Diversisporales</taxon>
        <taxon>Gigasporaceae</taxon>
        <taxon>Gigaspora</taxon>
    </lineage>
</organism>
<comment type="caution">
    <text evidence="1">The sequence shown here is derived from an EMBL/GenBank/DDBJ whole genome shotgun (WGS) entry which is preliminary data.</text>
</comment>
<dbReference type="EMBL" id="CAJVQB010002008">
    <property type="protein sequence ID" value="CAG8558663.1"/>
    <property type="molecule type" value="Genomic_DNA"/>
</dbReference>
<feature type="non-terminal residue" evidence="1">
    <location>
        <position position="1"/>
    </location>
</feature>